<dbReference type="InterPro" id="IPR029479">
    <property type="entry name" value="Nitroreductase"/>
</dbReference>
<keyword evidence="6" id="KW-0560">Oxidoreductase</keyword>
<dbReference type="Pfam" id="PF00881">
    <property type="entry name" value="Nitroreductase"/>
    <property type="match status" value="1"/>
</dbReference>
<evidence type="ECO:0000256" key="6">
    <source>
        <dbReference type="ARBA" id="ARBA00023002"/>
    </source>
</evidence>
<proteinExistence type="inferred from homology"/>
<evidence type="ECO:0000259" key="7">
    <source>
        <dbReference type="Pfam" id="PF00881"/>
    </source>
</evidence>
<evidence type="ECO:0000313" key="8">
    <source>
        <dbReference type="EMBL" id="RED38643.1"/>
    </source>
</evidence>
<comment type="similarity">
    <text evidence="2">Belongs to the nitroreductase family.</text>
</comment>
<protein>
    <submittedName>
        <fullName evidence="8">Nitroreductase</fullName>
    </submittedName>
</protein>
<sequence>MTMSIIEKLKWRYATKKFDVAKKLSDEKLEILKEAFNLTALSYGLQTLKMVIIEDKNIRENLLLHCFNQRQVVDSSHLLVLCIQTEIDELDVNEHFNSIKVIRNTPDSILEPFKKQMKSTIVNMKTDKKIDWATNQAYIALGNLMTVCAIEEIDSCPMEGFIPKEVDKILKLESYGLNSVLMLPVGYRADDDMFAGFKKVRKQLSKTIIEL</sequence>
<dbReference type="PANTHER" id="PTHR43673:SF2">
    <property type="entry name" value="NITROREDUCTASE"/>
    <property type="match status" value="1"/>
</dbReference>
<evidence type="ECO:0000256" key="4">
    <source>
        <dbReference type="ARBA" id="ARBA00022643"/>
    </source>
</evidence>
<keyword evidence="4" id="KW-0288">FMN</keyword>
<keyword evidence="5" id="KW-0521">NADP</keyword>
<evidence type="ECO:0000256" key="2">
    <source>
        <dbReference type="ARBA" id="ARBA00007118"/>
    </source>
</evidence>
<evidence type="ECO:0000313" key="9">
    <source>
        <dbReference type="Proteomes" id="UP000256980"/>
    </source>
</evidence>
<dbReference type="Gene3D" id="3.40.109.10">
    <property type="entry name" value="NADH Oxidase"/>
    <property type="match status" value="1"/>
</dbReference>
<accession>A0A3D9GS87</accession>
<dbReference type="Proteomes" id="UP000256980">
    <property type="component" value="Unassembled WGS sequence"/>
</dbReference>
<dbReference type="SUPFAM" id="SSF55469">
    <property type="entry name" value="FMN-dependent nitroreductase-like"/>
    <property type="match status" value="1"/>
</dbReference>
<evidence type="ECO:0000256" key="5">
    <source>
        <dbReference type="ARBA" id="ARBA00022857"/>
    </source>
</evidence>
<name>A0A3D9GS87_9FLAO</name>
<dbReference type="AlphaFoldDB" id="A0A3D9GS87"/>
<comment type="cofactor">
    <cofactor evidence="1">
        <name>FMN</name>
        <dbReference type="ChEBI" id="CHEBI:58210"/>
    </cofactor>
</comment>
<feature type="domain" description="Nitroreductase" evidence="7">
    <location>
        <begin position="9"/>
        <end position="187"/>
    </location>
</feature>
<keyword evidence="9" id="KW-1185">Reference proteome</keyword>
<dbReference type="GO" id="GO:0016491">
    <property type="term" value="F:oxidoreductase activity"/>
    <property type="evidence" value="ECO:0007669"/>
    <property type="project" value="UniProtKB-KW"/>
</dbReference>
<evidence type="ECO:0000256" key="1">
    <source>
        <dbReference type="ARBA" id="ARBA00001917"/>
    </source>
</evidence>
<gene>
    <name evidence="8" type="ORF">DFQ10_110150</name>
</gene>
<keyword evidence="3" id="KW-0285">Flavoprotein</keyword>
<dbReference type="PANTHER" id="PTHR43673">
    <property type="entry name" value="NAD(P)H NITROREDUCTASE YDGI-RELATED"/>
    <property type="match status" value="1"/>
</dbReference>
<evidence type="ECO:0000256" key="3">
    <source>
        <dbReference type="ARBA" id="ARBA00022630"/>
    </source>
</evidence>
<dbReference type="EMBL" id="QRDV01000010">
    <property type="protein sequence ID" value="RED38643.1"/>
    <property type="molecule type" value="Genomic_DNA"/>
</dbReference>
<dbReference type="InterPro" id="IPR033878">
    <property type="entry name" value="NfsB-like"/>
</dbReference>
<dbReference type="InterPro" id="IPR000415">
    <property type="entry name" value="Nitroreductase-like"/>
</dbReference>
<dbReference type="CDD" id="cd02149">
    <property type="entry name" value="NfsB-like"/>
    <property type="match status" value="1"/>
</dbReference>
<organism evidence="8 9">
    <name type="scientific">Winogradskyella eximia</name>
    <dbReference type="NCBI Taxonomy" id="262006"/>
    <lineage>
        <taxon>Bacteria</taxon>
        <taxon>Pseudomonadati</taxon>
        <taxon>Bacteroidota</taxon>
        <taxon>Flavobacteriia</taxon>
        <taxon>Flavobacteriales</taxon>
        <taxon>Flavobacteriaceae</taxon>
        <taxon>Winogradskyella</taxon>
    </lineage>
</organism>
<comment type="caution">
    <text evidence="8">The sequence shown here is derived from an EMBL/GenBank/DDBJ whole genome shotgun (WGS) entry which is preliminary data.</text>
</comment>
<reference evidence="8 9" key="1">
    <citation type="submission" date="2018-07" db="EMBL/GenBank/DDBJ databases">
        <title>Genomic Encyclopedia of Type Strains, Phase III (KMG-III): the genomes of soil and plant-associated and newly described type strains.</title>
        <authorList>
            <person name="Whitman W."/>
        </authorList>
    </citation>
    <scope>NUCLEOTIDE SEQUENCE [LARGE SCALE GENOMIC DNA]</scope>
    <source>
        <strain evidence="8 9">CECT 7946</strain>
    </source>
</reference>